<dbReference type="CDD" id="cd01650">
    <property type="entry name" value="RT_nLTR_like"/>
    <property type="match status" value="1"/>
</dbReference>
<reference evidence="3" key="1">
    <citation type="submission" date="2020-08" db="EMBL/GenBank/DDBJ databases">
        <title>Multicomponent nature underlies the extraordinary mechanical properties of spider dragline silk.</title>
        <authorList>
            <person name="Kono N."/>
            <person name="Nakamura H."/>
            <person name="Mori M."/>
            <person name="Yoshida Y."/>
            <person name="Ohtoshi R."/>
            <person name="Malay A.D."/>
            <person name="Moran D.A.P."/>
            <person name="Tomita M."/>
            <person name="Numata K."/>
            <person name="Arakawa K."/>
        </authorList>
    </citation>
    <scope>NUCLEOTIDE SEQUENCE</scope>
</reference>
<protein>
    <submittedName>
        <fullName evidence="3">RNA-directed DNA polymerase from mobile element jockey</fullName>
    </submittedName>
</protein>
<keyword evidence="4" id="KW-1185">Reference proteome</keyword>
<dbReference type="InterPro" id="IPR000477">
    <property type="entry name" value="RT_dom"/>
</dbReference>
<proteinExistence type="predicted"/>
<dbReference type="PANTHER" id="PTHR36688:SF1">
    <property type="entry name" value="ENDONUCLEASE_EXONUCLEASE_PHOSPHATASE DOMAIN-CONTAINING PROTEIN"/>
    <property type="match status" value="1"/>
</dbReference>
<name>A0A8X7BKH4_TRICX</name>
<dbReference type="PANTHER" id="PTHR36688">
    <property type="entry name" value="ENDO/EXONUCLEASE/PHOSPHATASE DOMAIN-CONTAINING PROTEIN"/>
    <property type="match status" value="1"/>
</dbReference>
<dbReference type="Pfam" id="PF00078">
    <property type="entry name" value="RVT_1"/>
    <property type="match status" value="1"/>
</dbReference>
<keyword evidence="3" id="KW-0808">Transferase</keyword>
<organism evidence="3 4">
    <name type="scientific">Trichonephila clavipes</name>
    <name type="common">Golden silk orbweaver</name>
    <name type="synonym">Nephila clavipes</name>
    <dbReference type="NCBI Taxonomy" id="2585209"/>
    <lineage>
        <taxon>Eukaryota</taxon>
        <taxon>Metazoa</taxon>
        <taxon>Ecdysozoa</taxon>
        <taxon>Arthropoda</taxon>
        <taxon>Chelicerata</taxon>
        <taxon>Arachnida</taxon>
        <taxon>Araneae</taxon>
        <taxon>Araneomorphae</taxon>
        <taxon>Entelegynae</taxon>
        <taxon>Araneoidea</taxon>
        <taxon>Nephilidae</taxon>
        <taxon>Trichonephila</taxon>
    </lineage>
</organism>
<dbReference type="AlphaFoldDB" id="A0A8X7BKH4"/>
<gene>
    <name evidence="3" type="primary">pol</name>
    <name evidence="3" type="ORF">TNCV_2822041</name>
</gene>
<sequence>MAKNTIPSPQGGSQPTPKNNKSRHEKIKRACLGLPPRGRKYRFYGTKEKTDCFADNLEEFFTENRTPYDDDHIDKVNRAVRSFLNNCSSVIPPLFSPHEIWKHCTITLLPKKNKDPKFPLNYRPISPISCVAKLFEKIPLSRIRAFSDTHHLIPDFQHGFRKKISTCHQLLRTINKIIDGFNNHRTPGGVFLDVEKAFDRVWHNEPFKLQLTQSAQELEVSRLEHPREVICPPLLYSLYTYDFPTSPTVEVCLFADAAAILSQSHSPEAVRKNLQSYLGKLKKWLSLWRIPVNTSKSQVIIFKKGNFENRLNPLKLFRNPIPWCDEVLYLGVTLDKKLTFRSHI</sequence>
<evidence type="ECO:0000256" key="1">
    <source>
        <dbReference type="SAM" id="MobiDB-lite"/>
    </source>
</evidence>
<evidence type="ECO:0000259" key="2">
    <source>
        <dbReference type="PROSITE" id="PS50878"/>
    </source>
</evidence>
<evidence type="ECO:0000313" key="4">
    <source>
        <dbReference type="Proteomes" id="UP000887159"/>
    </source>
</evidence>
<comment type="caution">
    <text evidence="3">The sequence shown here is derived from an EMBL/GenBank/DDBJ whole genome shotgun (WGS) entry which is preliminary data.</text>
</comment>
<feature type="compositionally biased region" description="Polar residues" evidence="1">
    <location>
        <begin position="1"/>
        <end position="19"/>
    </location>
</feature>
<dbReference type="EMBL" id="BMAU01021424">
    <property type="protein sequence ID" value="GFY34518.1"/>
    <property type="molecule type" value="Genomic_DNA"/>
</dbReference>
<feature type="domain" description="Reverse transcriptase" evidence="2">
    <location>
        <begin position="90"/>
        <end position="334"/>
    </location>
</feature>
<evidence type="ECO:0000313" key="3">
    <source>
        <dbReference type="EMBL" id="GFY34518.1"/>
    </source>
</evidence>
<feature type="region of interest" description="Disordered" evidence="1">
    <location>
        <begin position="1"/>
        <end position="25"/>
    </location>
</feature>
<dbReference type="PROSITE" id="PS50878">
    <property type="entry name" value="RT_POL"/>
    <property type="match status" value="1"/>
</dbReference>
<dbReference type="GO" id="GO:0003964">
    <property type="term" value="F:RNA-directed DNA polymerase activity"/>
    <property type="evidence" value="ECO:0007669"/>
    <property type="project" value="UniProtKB-KW"/>
</dbReference>
<dbReference type="Proteomes" id="UP000887159">
    <property type="component" value="Unassembled WGS sequence"/>
</dbReference>
<accession>A0A8X7BKH4</accession>
<keyword evidence="3" id="KW-0695">RNA-directed DNA polymerase</keyword>
<keyword evidence="3" id="KW-0548">Nucleotidyltransferase</keyword>
<dbReference type="InterPro" id="IPR052560">
    <property type="entry name" value="RdDP_mobile_element"/>
</dbReference>